<keyword evidence="3" id="KW-1185">Reference proteome</keyword>
<dbReference type="AlphaFoldDB" id="A0A9X0AZY9"/>
<feature type="compositionally biased region" description="Basic and acidic residues" evidence="1">
    <location>
        <begin position="12"/>
        <end position="21"/>
    </location>
</feature>
<feature type="region of interest" description="Disordered" evidence="1">
    <location>
        <begin position="47"/>
        <end position="66"/>
    </location>
</feature>
<reference evidence="2" key="1">
    <citation type="submission" date="2022-11" db="EMBL/GenBank/DDBJ databases">
        <title>Genome Resource of Sclerotinia nivalis Strain SnTB1, a Plant Pathogen Isolated from American Ginseng.</title>
        <authorList>
            <person name="Fan S."/>
        </authorList>
    </citation>
    <scope>NUCLEOTIDE SEQUENCE</scope>
    <source>
        <strain evidence="2">SnTB1</strain>
    </source>
</reference>
<protein>
    <submittedName>
        <fullName evidence="2">Uncharacterized protein</fullName>
    </submittedName>
</protein>
<evidence type="ECO:0000256" key="1">
    <source>
        <dbReference type="SAM" id="MobiDB-lite"/>
    </source>
</evidence>
<evidence type="ECO:0000313" key="2">
    <source>
        <dbReference type="EMBL" id="KAJ8071558.1"/>
    </source>
</evidence>
<sequence>MSDFQSRKNIRPSREGWDRNEETFGDFIPELEAKYLYMFIYIDTPDSSAATPRNRQGSHKAYCVGG</sequence>
<name>A0A9X0AZY9_9HELO</name>
<dbReference type="Proteomes" id="UP001152300">
    <property type="component" value="Unassembled WGS sequence"/>
</dbReference>
<comment type="caution">
    <text evidence="2">The sequence shown here is derived from an EMBL/GenBank/DDBJ whole genome shotgun (WGS) entry which is preliminary data.</text>
</comment>
<feature type="region of interest" description="Disordered" evidence="1">
    <location>
        <begin position="1"/>
        <end position="21"/>
    </location>
</feature>
<proteinExistence type="predicted"/>
<gene>
    <name evidence="2" type="ORF">OCU04_001871</name>
</gene>
<organism evidence="2 3">
    <name type="scientific">Sclerotinia nivalis</name>
    <dbReference type="NCBI Taxonomy" id="352851"/>
    <lineage>
        <taxon>Eukaryota</taxon>
        <taxon>Fungi</taxon>
        <taxon>Dikarya</taxon>
        <taxon>Ascomycota</taxon>
        <taxon>Pezizomycotina</taxon>
        <taxon>Leotiomycetes</taxon>
        <taxon>Helotiales</taxon>
        <taxon>Sclerotiniaceae</taxon>
        <taxon>Sclerotinia</taxon>
    </lineage>
</organism>
<evidence type="ECO:0000313" key="3">
    <source>
        <dbReference type="Proteomes" id="UP001152300"/>
    </source>
</evidence>
<dbReference type="EMBL" id="JAPEIS010000001">
    <property type="protein sequence ID" value="KAJ8071558.1"/>
    <property type="molecule type" value="Genomic_DNA"/>
</dbReference>
<accession>A0A9X0AZY9</accession>